<reference evidence="1 2" key="1">
    <citation type="submission" date="2014-02" db="EMBL/GenBank/DDBJ databases">
        <title>The genome sequence of Colletotrichum simmondsii CBS122122.</title>
        <authorList>
            <person name="Baroncelli R."/>
            <person name="Thon M.R."/>
        </authorList>
    </citation>
    <scope>NUCLEOTIDE SEQUENCE [LARGE SCALE GENOMIC DNA]</scope>
    <source>
        <strain evidence="1 2">CBS122122</strain>
    </source>
</reference>
<evidence type="ECO:0000313" key="2">
    <source>
        <dbReference type="Proteomes" id="UP000070328"/>
    </source>
</evidence>
<accession>A0A135TLH4</accession>
<name>A0A135TLH4_9PEZI</name>
<dbReference type="EMBL" id="JFBX01000121">
    <property type="protein sequence ID" value="KXH49063.1"/>
    <property type="molecule type" value="Genomic_DNA"/>
</dbReference>
<dbReference type="AlphaFoldDB" id="A0A135TLH4"/>
<gene>
    <name evidence="1" type="ORF">CSIM01_09194</name>
</gene>
<proteinExistence type="predicted"/>
<organism evidence="1 2">
    <name type="scientific">Colletotrichum simmondsii</name>
    <dbReference type="NCBI Taxonomy" id="703756"/>
    <lineage>
        <taxon>Eukaryota</taxon>
        <taxon>Fungi</taxon>
        <taxon>Dikarya</taxon>
        <taxon>Ascomycota</taxon>
        <taxon>Pezizomycotina</taxon>
        <taxon>Sordariomycetes</taxon>
        <taxon>Hypocreomycetidae</taxon>
        <taxon>Glomerellales</taxon>
        <taxon>Glomerellaceae</taxon>
        <taxon>Colletotrichum</taxon>
        <taxon>Colletotrichum acutatum species complex</taxon>
    </lineage>
</organism>
<dbReference type="Proteomes" id="UP000070328">
    <property type="component" value="Unassembled WGS sequence"/>
</dbReference>
<keyword evidence="2" id="KW-1185">Reference proteome</keyword>
<comment type="caution">
    <text evidence="1">The sequence shown here is derived from an EMBL/GenBank/DDBJ whole genome shotgun (WGS) entry which is preliminary data.</text>
</comment>
<evidence type="ECO:0000313" key="1">
    <source>
        <dbReference type="EMBL" id="KXH49063.1"/>
    </source>
</evidence>
<protein>
    <submittedName>
        <fullName evidence="1">Uncharacterized protein</fullName>
    </submittedName>
</protein>
<sequence>MGVLLGGYVPDILVCLEIGSFPFPDPQRAVGQLVSGASSLPKVPTFLDSLSLSPCLNLFACIHRSGAAAAQEARTHAPVPDRNSPYLCRPQVAPSSAEGGRRRAPGCISAIQTTISNSPIFLPSCLASTLAFQRLATKAQFASNPSPPKRGSLFSFAYFMPVIPIPSFNNKLETIPPLPLAPKPCDGTIESRPPTSLPSPTRSLFFDYSFKYTQDFSASCF</sequence>